<protein>
    <submittedName>
        <fullName evidence="2">Uncharacterized protein</fullName>
    </submittedName>
</protein>
<evidence type="ECO:0000313" key="3">
    <source>
        <dbReference type="Proteomes" id="UP001054252"/>
    </source>
</evidence>
<dbReference type="AlphaFoldDB" id="A0AAV5IJT6"/>
<comment type="caution">
    <text evidence="2">The sequence shown here is derived from an EMBL/GenBank/DDBJ whole genome shotgun (WGS) entry which is preliminary data.</text>
</comment>
<dbReference type="EMBL" id="BPVZ01000014">
    <property type="protein sequence ID" value="GKU99372.1"/>
    <property type="molecule type" value="Genomic_DNA"/>
</dbReference>
<organism evidence="2 3">
    <name type="scientific">Rubroshorea leprosula</name>
    <dbReference type="NCBI Taxonomy" id="152421"/>
    <lineage>
        <taxon>Eukaryota</taxon>
        <taxon>Viridiplantae</taxon>
        <taxon>Streptophyta</taxon>
        <taxon>Embryophyta</taxon>
        <taxon>Tracheophyta</taxon>
        <taxon>Spermatophyta</taxon>
        <taxon>Magnoliopsida</taxon>
        <taxon>eudicotyledons</taxon>
        <taxon>Gunneridae</taxon>
        <taxon>Pentapetalae</taxon>
        <taxon>rosids</taxon>
        <taxon>malvids</taxon>
        <taxon>Malvales</taxon>
        <taxon>Dipterocarpaceae</taxon>
        <taxon>Rubroshorea</taxon>
    </lineage>
</organism>
<feature type="region of interest" description="Disordered" evidence="1">
    <location>
        <begin position="37"/>
        <end position="68"/>
    </location>
</feature>
<feature type="compositionally biased region" description="Acidic residues" evidence="1">
    <location>
        <begin position="37"/>
        <end position="52"/>
    </location>
</feature>
<reference evidence="2 3" key="1">
    <citation type="journal article" date="2021" name="Commun. Biol.">
        <title>The genome of Shorea leprosula (Dipterocarpaceae) highlights the ecological relevance of drought in aseasonal tropical rainforests.</title>
        <authorList>
            <person name="Ng K.K.S."/>
            <person name="Kobayashi M.J."/>
            <person name="Fawcett J.A."/>
            <person name="Hatakeyama M."/>
            <person name="Paape T."/>
            <person name="Ng C.H."/>
            <person name="Ang C.C."/>
            <person name="Tnah L.H."/>
            <person name="Lee C.T."/>
            <person name="Nishiyama T."/>
            <person name="Sese J."/>
            <person name="O'Brien M.J."/>
            <person name="Copetti D."/>
            <person name="Mohd Noor M.I."/>
            <person name="Ong R.C."/>
            <person name="Putra M."/>
            <person name="Sireger I.Z."/>
            <person name="Indrioko S."/>
            <person name="Kosugi Y."/>
            <person name="Izuno A."/>
            <person name="Isagi Y."/>
            <person name="Lee S.L."/>
            <person name="Shimizu K.K."/>
        </authorList>
    </citation>
    <scope>NUCLEOTIDE SEQUENCE [LARGE SCALE GENOMIC DNA]</scope>
    <source>
        <strain evidence="2">214</strain>
    </source>
</reference>
<name>A0AAV5IJT6_9ROSI</name>
<dbReference type="Proteomes" id="UP001054252">
    <property type="component" value="Unassembled WGS sequence"/>
</dbReference>
<evidence type="ECO:0000313" key="2">
    <source>
        <dbReference type="EMBL" id="GKU99372.1"/>
    </source>
</evidence>
<sequence length="68" mass="7562">MAVNGQSLSEQLVSVKEESMTILKEFITKHNVPTDVLDDLVEPSSSSEEEEVSEKPQAKSKKTKINED</sequence>
<keyword evidence="3" id="KW-1185">Reference proteome</keyword>
<gene>
    <name evidence="2" type="ORF">SLEP1_g12231</name>
</gene>
<feature type="compositionally biased region" description="Basic residues" evidence="1">
    <location>
        <begin position="58"/>
        <end position="68"/>
    </location>
</feature>
<proteinExistence type="predicted"/>
<dbReference type="PANTHER" id="PTHR37194:SF2">
    <property type="entry name" value="T2E6.7-RELATED"/>
    <property type="match status" value="1"/>
</dbReference>
<evidence type="ECO:0000256" key="1">
    <source>
        <dbReference type="SAM" id="MobiDB-lite"/>
    </source>
</evidence>
<dbReference type="PANTHER" id="PTHR37194">
    <property type="entry name" value="T2E6.7-RELATED"/>
    <property type="match status" value="1"/>
</dbReference>
<accession>A0AAV5IJT6</accession>